<dbReference type="AlphaFoldDB" id="A0A8S4QM88"/>
<feature type="domain" description="Major facilitator superfamily (MFS) profile" evidence="3">
    <location>
        <begin position="1"/>
        <end position="54"/>
    </location>
</feature>
<keyword evidence="2" id="KW-0812">Transmembrane</keyword>
<keyword evidence="2" id="KW-0472">Membrane</keyword>
<evidence type="ECO:0000313" key="4">
    <source>
        <dbReference type="EMBL" id="CAH2215745.1"/>
    </source>
</evidence>
<dbReference type="Gene3D" id="1.20.1250.20">
    <property type="entry name" value="MFS general substrate transporter like domains"/>
    <property type="match status" value="1"/>
</dbReference>
<dbReference type="GO" id="GO:0016020">
    <property type="term" value="C:membrane"/>
    <property type="evidence" value="ECO:0007669"/>
    <property type="project" value="UniProtKB-SubCell"/>
</dbReference>
<keyword evidence="5" id="KW-1185">Reference proteome</keyword>
<feature type="transmembrane region" description="Helical" evidence="2">
    <location>
        <begin position="20"/>
        <end position="44"/>
    </location>
</feature>
<evidence type="ECO:0000259" key="3">
    <source>
        <dbReference type="PROSITE" id="PS50850"/>
    </source>
</evidence>
<name>A0A8S4QM88_9NEOP</name>
<comment type="caution">
    <text evidence="4">The sequence shown here is derived from an EMBL/GenBank/DDBJ whole genome shotgun (WGS) entry which is preliminary data.</text>
</comment>
<dbReference type="Proteomes" id="UP000838756">
    <property type="component" value="Unassembled WGS sequence"/>
</dbReference>
<evidence type="ECO:0000256" key="1">
    <source>
        <dbReference type="ARBA" id="ARBA00004141"/>
    </source>
</evidence>
<reference evidence="4" key="1">
    <citation type="submission" date="2022-03" db="EMBL/GenBank/DDBJ databases">
        <authorList>
            <person name="Lindestad O."/>
        </authorList>
    </citation>
    <scope>NUCLEOTIDE SEQUENCE</scope>
</reference>
<dbReference type="GO" id="GO:0022857">
    <property type="term" value="F:transmembrane transporter activity"/>
    <property type="evidence" value="ECO:0007669"/>
    <property type="project" value="InterPro"/>
</dbReference>
<comment type="subcellular location">
    <subcellularLocation>
        <location evidence="1">Membrane</location>
        <topology evidence="1">Multi-pass membrane protein</topology>
    </subcellularLocation>
</comment>
<feature type="non-terminal residue" evidence="4">
    <location>
        <position position="1"/>
    </location>
</feature>
<gene>
    <name evidence="4" type="primary">jg26063</name>
    <name evidence="4" type="ORF">PAEG_LOCUS3831</name>
</gene>
<keyword evidence="2" id="KW-1133">Transmembrane helix</keyword>
<evidence type="ECO:0000313" key="5">
    <source>
        <dbReference type="Proteomes" id="UP000838756"/>
    </source>
</evidence>
<dbReference type="EMBL" id="CAKXAJ010012636">
    <property type="protein sequence ID" value="CAH2215745.1"/>
    <property type="molecule type" value="Genomic_DNA"/>
</dbReference>
<dbReference type="InterPro" id="IPR036259">
    <property type="entry name" value="MFS_trans_sf"/>
</dbReference>
<sequence>IIATSHFWGYLADTQGRRKILSLCMFLAFLTGASAALSTNWIAFSVLKFLSSSA</sequence>
<accession>A0A8S4QM88</accession>
<protein>
    <submittedName>
        <fullName evidence="4">Jg26063 protein</fullName>
    </submittedName>
</protein>
<dbReference type="InterPro" id="IPR020846">
    <property type="entry name" value="MFS_dom"/>
</dbReference>
<proteinExistence type="predicted"/>
<dbReference type="SUPFAM" id="SSF103473">
    <property type="entry name" value="MFS general substrate transporter"/>
    <property type="match status" value="1"/>
</dbReference>
<organism evidence="4 5">
    <name type="scientific">Pararge aegeria aegeria</name>
    <dbReference type="NCBI Taxonomy" id="348720"/>
    <lineage>
        <taxon>Eukaryota</taxon>
        <taxon>Metazoa</taxon>
        <taxon>Ecdysozoa</taxon>
        <taxon>Arthropoda</taxon>
        <taxon>Hexapoda</taxon>
        <taxon>Insecta</taxon>
        <taxon>Pterygota</taxon>
        <taxon>Neoptera</taxon>
        <taxon>Endopterygota</taxon>
        <taxon>Lepidoptera</taxon>
        <taxon>Glossata</taxon>
        <taxon>Ditrysia</taxon>
        <taxon>Papilionoidea</taxon>
        <taxon>Nymphalidae</taxon>
        <taxon>Satyrinae</taxon>
        <taxon>Satyrini</taxon>
        <taxon>Parargina</taxon>
        <taxon>Pararge</taxon>
    </lineage>
</organism>
<dbReference type="OrthoDB" id="433512at2759"/>
<evidence type="ECO:0000256" key="2">
    <source>
        <dbReference type="SAM" id="Phobius"/>
    </source>
</evidence>
<dbReference type="PROSITE" id="PS50850">
    <property type="entry name" value="MFS"/>
    <property type="match status" value="1"/>
</dbReference>